<dbReference type="SUPFAM" id="SSF56801">
    <property type="entry name" value="Acetyl-CoA synthetase-like"/>
    <property type="match status" value="1"/>
</dbReference>
<dbReference type="Gene3D" id="3.40.50.12780">
    <property type="entry name" value="N-terminal domain of ligase-like"/>
    <property type="match status" value="1"/>
</dbReference>
<evidence type="ECO:0000259" key="6">
    <source>
        <dbReference type="Pfam" id="PF00501"/>
    </source>
</evidence>
<dbReference type="GO" id="GO:0005783">
    <property type="term" value="C:endoplasmic reticulum"/>
    <property type="evidence" value="ECO:0007669"/>
    <property type="project" value="TreeGrafter"/>
</dbReference>
<dbReference type="EMBL" id="CAJVPK010000021">
    <property type="protein sequence ID" value="CAG8433982.1"/>
    <property type="molecule type" value="Genomic_DNA"/>
</dbReference>
<dbReference type="InterPro" id="IPR020845">
    <property type="entry name" value="AMP-binding_CS"/>
</dbReference>
<dbReference type="InterPro" id="IPR042099">
    <property type="entry name" value="ANL_N_sf"/>
</dbReference>
<gene>
    <name evidence="7" type="ORF">DEBURN_LOCUS623</name>
</gene>
<accession>A0A9N8UZF3</accession>
<dbReference type="Pfam" id="PF00501">
    <property type="entry name" value="AMP-binding"/>
    <property type="match status" value="1"/>
</dbReference>
<evidence type="ECO:0000313" key="7">
    <source>
        <dbReference type="EMBL" id="CAG8433982.1"/>
    </source>
</evidence>
<evidence type="ECO:0000256" key="1">
    <source>
        <dbReference type="ARBA" id="ARBA00006432"/>
    </source>
</evidence>
<name>A0A9N8UZF3_9GLOM</name>
<dbReference type="GO" id="GO:0005886">
    <property type="term" value="C:plasma membrane"/>
    <property type="evidence" value="ECO:0007669"/>
    <property type="project" value="TreeGrafter"/>
</dbReference>
<dbReference type="Proteomes" id="UP000789706">
    <property type="component" value="Unassembled WGS sequence"/>
</dbReference>
<dbReference type="PANTHER" id="PTHR43272">
    <property type="entry name" value="LONG-CHAIN-FATTY-ACID--COA LIGASE"/>
    <property type="match status" value="1"/>
</dbReference>
<dbReference type="GO" id="GO:0035336">
    <property type="term" value="P:long-chain fatty-acyl-CoA metabolic process"/>
    <property type="evidence" value="ECO:0007669"/>
    <property type="project" value="TreeGrafter"/>
</dbReference>
<dbReference type="PANTHER" id="PTHR43272:SF83">
    <property type="entry name" value="ACYL-COA SYNTHETASE LONG-CHAIN, ISOFORM J"/>
    <property type="match status" value="1"/>
</dbReference>
<dbReference type="InterPro" id="IPR000873">
    <property type="entry name" value="AMP-dep_synth/lig_dom"/>
</dbReference>
<comment type="similarity">
    <text evidence="1">Belongs to the ATP-dependent AMP-binding enzyme family.</text>
</comment>
<evidence type="ECO:0000313" key="8">
    <source>
        <dbReference type="Proteomes" id="UP000789706"/>
    </source>
</evidence>
<sequence>MIECSVPVGEKVEGETQVRRSALSPNKLVSTPAEGVNTLYDLLQYNVKNIGTKKACMAYRNIESIVEEEKEVTKVVNGREIKEKKTWKYFQLSDFIYLNYEEVSELTKSIGAGLYKLGLRKNSKVEIFSATGLNWMLVAHGMTIVTAYDTLGESGLTHSMNETEVTAIFTNADLLPTIKIVAGKVPSLKHVIYDGEPKGNILKELKESFQRIQFISLDELKDLGRKNSVDPNKPSAQDYCCIMYTSGSTGNPKGVLLTHANLVAAVAGVSKMLQHYLITLGSDDCLLAFLPLAHVLEFTVEHCCIFWGVTLGYGNIRTLTDASVRNCLGDIRAFKPTLLVGVPAVWESIRKGVLAKVNAGSPTLQKIFYAAFKTKGWLLRQGLPAGILDNVVFNKIKDQTGGRLKYALSGGAPVSPETQEFLTITVCPILQGYGLTETCGMCGIATPDNISYGTVGAPVPCLEVKLIDEPNANYLSTNKPCPQGEIWIRGNCIAEGYYKNEALTKETFTKDKWFQTGDIGEWRQNGSLAVIDRKKNLVKLSNGEYIALEKLESIYKSITYVSNICVYANSFQARPVALIVPLHDRILEFAKEKGLDNLDEEELYKNKEICTEVLNACTAQAKKANLKPAEMISAITLLTDEWTTQNGLLTASQKLKRKDIQEKYKEEIDRMYGIKK</sequence>
<evidence type="ECO:0000256" key="5">
    <source>
        <dbReference type="ARBA" id="ARBA00036813"/>
    </source>
</evidence>
<organism evidence="7 8">
    <name type="scientific">Diversispora eburnea</name>
    <dbReference type="NCBI Taxonomy" id="1213867"/>
    <lineage>
        <taxon>Eukaryota</taxon>
        <taxon>Fungi</taxon>
        <taxon>Fungi incertae sedis</taxon>
        <taxon>Mucoromycota</taxon>
        <taxon>Glomeromycotina</taxon>
        <taxon>Glomeromycetes</taxon>
        <taxon>Diversisporales</taxon>
        <taxon>Diversisporaceae</taxon>
        <taxon>Diversispora</taxon>
    </lineage>
</organism>
<proteinExistence type="inferred from homology"/>
<keyword evidence="2" id="KW-0436">Ligase</keyword>
<dbReference type="OrthoDB" id="1700726at2759"/>
<keyword evidence="4" id="KW-0067">ATP-binding</keyword>
<dbReference type="PROSITE" id="PS00455">
    <property type="entry name" value="AMP_BINDING"/>
    <property type="match status" value="1"/>
</dbReference>
<evidence type="ECO:0000256" key="3">
    <source>
        <dbReference type="ARBA" id="ARBA00022741"/>
    </source>
</evidence>
<dbReference type="GO" id="GO:0005811">
    <property type="term" value="C:lipid droplet"/>
    <property type="evidence" value="ECO:0007669"/>
    <property type="project" value="TreeGrafter"/>
</dbReference>
<comment type="catalytic activity">
    <reaction evidence="5">
        <text>a long-chain fatty acid + ATP + CoA = a long-chain fatty acyl-CoA + AMP + diphosphate</text>
        <dbReference type="Rhea" id="RHEA:15421"/>
        <dbReference type="ChEBI" id="CHEBI:30616"/>
        <dbReference type="ChEBI" id="CHEBI:33019"/>
        <dbReference type="ChEBI" id="CHEBI:57287"/>
        <dbReference type="ChEBI" id="CHEBI:57560"/>
        <dbReference type="ChEBI" id="CHEBI:83139"/>
        <dbReference type="ChEBI" id="CHEBI:456215"/>
        <dbReference type="EC" id="6.2.1.3"/>
    </reaction>
</comment>
<keyword evidence="8" id="KW-1185">Reference proteome</keyword>
<feature type="domain" description="AMP-dependent synthetase/ligase" evidence="6">
    <location>
        <begin position="94"/>
        <end position="498"/>
    </location>
</feature>
<comment type="caution">
    <text evidence="7">The sequence shown here is derived from an EMBL/GenBank/DDBJ whole genome shotgun (WGS) entry which is preliminary data.</text>
</comment>
<dbReference type="AlphaFoldDB" id="A0A9N8UZF3"/>
<keyword evidence="3" id="KW-0547">Nucleotide-binding</keyword>
<reference evidence="7" key="1">
    <citation type="submission" date="2021-06" db="EMBL/GenBank/DDBJ databases">
        <authorList>
            <person name="Kallberg Y."/>
            <person name="Tangrot J."/>
            <person name="Rosling A."/>
        </authorList>
    </citation>
    <scope>NUCLEOTIDE SEQUENCE</scope>
    <source>
        <strain evidence="7">AZ414A</strain>
    </source>
</reference>
<evidence type="ECO:0000256" key="2">
    <source>
        <dbReference type="ARBA" id="ARBA00022598"/>
    </source>
</evidence>
<dbReference type="GO" id="GO:0004467">
    <property type="term" value="F:long-chain fatty acid-CoA ligase activity"/>
    <property type="evidence" value="ECO:0007669"/>
    <property type="project" value="UniProtKB-EC"/>
</dbReference>
<dbReference type="GO" id="GO:0005524">
    <property type="term" value="F:ATP binding"/>
    <property type="evidence" value="ECO:0007669"/>
    <property type="project" value="UniProtKB-KW"/>
</dbReference>
<protein>
    <submittedName>
        <fullName evidence="7">2563_t:CDS:1</fullName>
    </submittedName>
</protein>
<evidence type="ECO:0000256" key="4">
    <source>
        <dbReference type="ARBA" id="ARBA00022840"/>
    </source>
</evidence>